<feature type="domain" description="Polymerase beta nucleotidyltransferase" evidence="1">
    <location>
        <begin position="17"/>
        <end position="105"/>
    </location>
</feature>
<protein>
    <submittedName>
        <fullName evidence="2">Nucleotidyltransferase</fullName>
    </submittedName>
</protein>
<dbReference type="NCBIfam" id="TIGR01987">
    <property type="entry name" value="HI0074"/>
    <property type="match status" value="1"/>
</dbReference>
<evidence type="ECO:0000259" key="1">
    <source>
        <dbReference type="Pfam" id="PF18765"/>
    </source>
</evidence>
<dbReference type="Gene3D" id="3.30.460.10">
    <property type="entry name" value="Beta Polymerase, domain 2"/>
    <property type="match status" value="1"/>
</dbReference>
<proteinExistence type="predicted"/>
<organism evidence="2 3">
    <name type="scientific">Anoxybacillus flavithermus</name>
    <dbReference type="NCBI Taxonomy" id="33934"/>
    <lineage>
        <taxon>Bacteria</taxon>
        <taxon>Bacillati</taxon>
        <taxon>Bacillota</taxon>
        <taxon>Bacilli</taxon>
        <taxon>Bacillales</taxon>
        <taxon>Anoxybacillaceae</taxon>
        <taxon>Anoxybacillus</taxon>
    </lineage>
</organism>
<evidence type="ECO:0000313" key="3">
    <source>
        <dbReference type="Proteomes" id="UP000078336"/>
    </source>
</evidence>
<comment type="caution">
    <text evidence="2">The sequence shown here is derived from an EMBL/GenBank/DDBJ whole genome shotgun (WGS) entry which is preliminary data.</text>
</comment>
<accession>A0A178T9A3</accession>
<dbReference type="GO" id="GO:0016740">
    <property type="term" value="F:transferase activity"/>
    <property type="evidence" value="ECO:0007669"/>
    <property type="project" value="UniProtKB-KW"/>
</dbReference>
<name>A0A178T9A3_9BACL</name>
<sequence length="247" mass="29480">MSTNMYGLKKQTFYNLICVFRNYADIIERVILFGSRARGDYKETSDIDIAIKFRSHNEQLYRIQDDLAEANIIYTVDAIDYEKITNEKLKSYIDLEGKTIFLTNERGEAVVTMNKIMDKLFDFEKALNKLHQSIARDVEKDDLALDATIQRFEFAYELAWKWMKSYLEYNGNNEMTSPRKTIKQAFKEGLIQDGEAWIQMLEDRNRTSHTYDEQIAMEIYEHIRQRYVHLFDQLLVEMKKRVRELEE</sequence>
<dbReference type="EMBL" id="LUCQ01000155">
    <property type="protein sequence ID" value="OAO76561.1"/>
    <property type="molecule type" value="Genomic_DNA"/>
</dbReference>
<dbReference type="SUPFAM" id="SSF81301">
    <property type="entry name" value="Nucleotidyltransferase"/>
    <property type="match status" value="1"/>
</dbReference>
<dbReference type="SUPFAM" id="SSF81593">
    <property type="entry name" value="Nucleotidyltransferase substrate binding subunit/domain"/>
    <property type="match status" value="1"/>
</dbReference>
<dbReference type="PATRIC" id="fig|33934.7.peg.1310"/>
<dbReference type="AlphaFoldDB" id="A0A178T9A3"/>
<dbReference type="InterPro" id="IPR041633">
    <property type="entry name" value="Polbeta"/>
</dbReference>
<dbReference type="Pfam" id="PF18765">
    <property type="entry name" value="Polbeta"/>
    <property type="match status" value="1"/>
</dbReference>
<dbReference type="CDD" id="cd05403">
    <property type="entry name" value="NT_KNTase_like"/>
    <property type="match status" value="1"/>
</dbReference>
<dbReference type="InterPro" id="IPR010235">
    <property type="entry name" value="HepT"/>
</dbReference>
<keyword evidence="2" id="KW-0808">Transferase</keyword>
<evidence type="ECO:0000313" key="2">
    <source>
        <dbReference type="EMBL" id="OAO76561.1"/>
    </source>
</evidence>
<dbReference type="Proteomes" id="UP000078336">
    <property type="component" value="Unassembled WGS sequence"/>
</dbReference>
<keyword evidence="3" id="KW-1185">Reference proteome</keyword>
<dbReference type="InterPro" id="IPR043519">
    <property type="entry name" value="NT_sf"/>
</dbReference>
<reference evidence="2 3" key="1">
    <citation type="submission" date="2016-03" db="EMBL/GenBank/DDBJ databases">
        <title>Spore heat resistance.</title>
        <authorList>
            <person name="Boekhorst J."/>
            <person name="Berendsen E.M."/>
            <person name="Wells-Bennik M.H."/>
            <person name="Kuipers O.P."/>
        </authorList>
    </citation>
    <scope>NUCLEOTIDE SEQUENCE [LARGE SCALE GENOMIC DNA]</scope>
    <source>
        <strain evidence="2 3">AF16</strain>
    </source>
</reference>
<dbReference type="Pfam" id="PF08780">
    <property type="entry name" value="NTase_sub_bind"/>
    <property type="match status" value="1"/>
</dbReference>
<dbReference type="Gene3D" id="1.20.120.330">
    <property type="entry name" value="Nucleotidyltransferases domain 2"/>
    <property type="match status" value="1"/>
</dbReference>
<gene>
    <name evidence="2" type="ORF">TAF16_2507</name>
</gene>